<accession>A0A0G4IPU5</accession>
<dbReference type="InterPro" id="IPR036710">
    <property type="entry name" value="RNA_pol_Rpb5_N_sf"/>
</dbReference>
<dbReference type="GO" id="GO:0003677">
    <property type="term" value="F:DNA binding"/>
    <property type="evidence" value="ECO:0007669"/>
    <property type="project" value="InterPro"/>
</dbReference>
<dbReference type="SUPFAM" id="SSF55287">
    <property type="entry name" value="RPB5-like RNA polymerase subunit"/>
    <property type="match status" value="1"/>
</dbReference>
<protein>
    <recommendedName>
        <fullName evidence="11">RPB5 homolog</fullName>
    </recommendedName>
</protein>
<evidence type="ECO:0000313" key="8">
    <source>
        <dbReference type="EMBL" id="SPR01134.1"/>
    </source>
</evidence>
<dbReference type="Pfam" id="PF03871">
    <property type="entry name" value="RNA_pol_Rpb5_N"/>
    <property type="match status" value="1"/>
</dbReference>
<name>A0A0G4IPU5_PLABS</name>
<dbReference type="Proteomes" id="UP000290189">
    <property type="component" value="Unassembled WGS sequence"/>
</dbReference>
<evidence type="ECO:0000256" key="1">
    <source>
        <dbReference type="ARBA" id="ARBA00004123"/>
    </source>
</evidence>
<dbReference type="OMA" id="VRDRGYF"/>
<dbReference type="InterPro" id="IPR014381">
    <property type="entry name" value="Arch_Rpo5/euc_Rpb5"/>
</dbReference>
<dbReference type="GO" id="GO:0005665">
    <property type="term" value="C:RNA polymerase II, core complex"/>
    <property type="evidence" value="ECO:0007669"/>
    <property type="project" value="TreeGrafter"/>
</dbReference>
<dbReference type="Proteomes" id="UP000039324">
    <property type="component" value="Unassembled WGS sequence"/>
</dbReference>
<dbReference type="Gene3D" id="3.90.940.20">
    <property type="entry name" value="RPB5-like RNA polymerase subunit"/>
    <property type="match status" value="1"/>
</dbReference>
<dbReference type="PANTHER" id="PTHR10535">
    <property type="entry name" value="DNA-DIRECTED RNA POLYMERASES I, II, AND III SUBUNIT RPABC1"/>
    <property type="match status" value="1"/>
</dbReference>
<feature type="domain" description="RNA polymerase Rpb5 N-terminal" evidence="6">
    <location>
        <begin position="6"/>
        <end position="90"/>
    </location>
</feature>
<dbReference type="InterPro" id="IPR005571">
    <property type="entry name" value="RNA_pol_Rpb5_N"/>
</dbReference>
<dbReference type="PANTHER" id="PTHR10535:SF0">
    <property type="entry name" value="DNA-DIRECTED RNA POLYMERASES I, II, AND III SUBUNIT RPABC1"/>
    <property type="match status" value="1"/>
</dbReference>
<dbReference type="OrthoDB" id="248779at2759"/>
<dbReference type="GO" id="GO:0006366">
    <property type="term" value="P:transcription by RNA polymerase II"/>
    <property type="evidence" value="ECO:0007669"/>
    <property type="project" value="TreeGrafter"/>
</dbReference>
<dbReference type="InterPro" id="IPR035913">
    <property type="entry name" value="RPB5-like_sf"/>
</dbReference>
<dbReference type="FunFam" id="3.40.1340.10:FF:000001">
    <property type="entry name" value="DNA-directed RNA polymerases I, II, and III subunit RPABC1"/>
    <property type="match status" value="1"/>
</dbReference>
<organism evidence="7 9">
    <name type="scientific">Plasmodiophora brassicae</name>
    <name type="common">Clubroot disease agent</name>
    <dbReference type="NCBI Taxonomy" id="37360"/>
    <lineage>
        <taxon>Eukaryota</taxon>
        <taxon>Sar</taxon>
        <taxon>Rhizaria</taxon>
        <taxon>Endomyxa</taxon>
        <taxon>Phytomyxea</taxon>
        <taxon>Plasmodiophorida</taxon>
        <taxon>Plasmodiophoridae</taxon>
        <taxon>Plasmodiophora</taxon>
    </lineage>
</organism>
<evidence type="ECO:0000313" key="7">
    <source>
        <dbReference type="EMBL" id="CEO97159.1"/>
    </source>
</evidence>
<keyword evidence="9" id="KW-1185">Reference proteome</keyword>
<dbReference type="GO" id="GO:0005666">
    <property type="term" value="C:RNA polymerase III complex"/>
    <property type="evidence" value="ECO:0007669"/>
    <property type="project" value="TreeGrafter"/>
</dbReference>
<dbReference type="GO" id="GO:0042797">
    <property type="term" value="P:tRNA transcription by RNA polymerase III"/>
    <property type="evidence" value="ECO:0007669"/>
    <property type="project" value="TreeGrafter"/>
</dbReference>
<dbReference type="PROSITE" id="PS01110">
    <property type="entry name" value="RNA_POL_H_23KD"/>
    <property type="match status" value="1"/>
</dbReference>
<dbReference type="GO" id="GO:0003899">
    <property type="term" value="F:DNA-directed RNA polymerase activity"/>
    <property type="evidence" value="ECO:0007669"/>
    <property type="project" value="InterPro"/>
</dbReference>
<dbReference type="EMBL" id="OVEO01000016">
    <property type="protein sequence ID" value="SPR01134.1"/>
    <property type="molecule type" value="Genomic_DNA"/>
</dbReference>
<comment type="similarity">
    <text evidence="4">Belongs to the archaeal Rpo5/eukaryotic RPB5 RNA polymerase subunit family.</text>
</comment>
<evidence type="ECO:0000256" key="3">
    <source>
        <dbReference type="ARBA" id="ARBA00023242"/>
    </source>
</evidence>
<keyword evidence="2" id="KW-0804">Transcription</keyword>
<dbReference type="PIRSF" id="PIRSF000747">
    <property type="entry name" value="RPB5"/>
    <property type="match status" value="1"/>
</dbReference>
<evidence type="ECO:0000313" key="9">
    <source>
        <dbReference type="Proteomes" id="UP000039324"/>
    </source>
</evidence>
<dbReference type="GO" id="GO:0005736">
    <property type="term" value="C:RNA polymerase I complex"/>
    <property type="evidence" value="ECO:0007669"/>
    <property type="project" value="TreeGrafter"/>
</dbReference>
<reference evidence="8 10" key="2">
    <citation type="submission" date="2018-03" db="EMBL/GenBank/DDBJ databases">
        <authorList>
            <person name="Fogelqvist J."/>
        </authorList>
    </citation>
    <scope>NUCLEOTIDE SEQUENCE [LARGE SCALE GENOMIC DNA]</scope>
</reference>
<dbReference type="SUPFAM" id="SSF53036">
    <property type="entry name" value="Eukaryotic RPB5 N-terminal domain"/>
    <property type="match status" value="1"/>
</dbReference>
<dbReference type="GO" id="GO:0006362">
    <property type="term" value="P:transcription elongation by RNA polymerase I"/>
    <property type="evidence" value="ECO:0007669"/>
    <property type="project" value="TreeGrafter"/>
</dbReference>
<reference evidence="7 9" key="1">
    <citation type="submission" date="2015-02" db="EMBL/GenBank/DDBJ databases">
        <authorList>
            <person name="Chooi Y.-H."/>
        </authorList>
    </citation>
    <scope>NUCLEOTIDE SEQUENCE [LARGE SCALE GENOMIC DNA]</scope>
    <source>
        <strain evidence="7">E3</strain>
    </source>
</reference>
<dbReference type="Gene3D" id="3.40.1340.10">
    <property type="entry name" value="RNA polymerase, Rpb5, N-terminal domain"/>
    <property type="match status" value="1"/>
</dbReference>
<gene>
    <name evidence="7" type="ORF">PBRA_005763</name>
    <name evidence="8" type="ORF">PLBR_LOCUS8349</name>
</gene>
<keyword evidence="8" id="KW-0496">Mitochondrion</keyword>
<dbReference type="AlphaFoldDB" id="A0A0G4IPU5"/>
<dbReference type="InterPro" id="IPR020608">
    <property type="entry name" value="RNA_pol_subH/Rpb5_CS"/>
</dbReference>
<evidence type="ECO:0008006" key="11">
    <source>
        <dbReference type="Google" id="ProtNLM"/>
    </source>
</evidence>
<dbReference type="InterPro" id="IPR000783">
    <property type="entry name" value="RNA_pol_subH/Rpb5_C"/>
</dbReference>
<dbReference type="Pfam" id="PF01191">
    <property type="entry name" value="RNA_pol_Rpb5_C"/>
    <property type="match status" value="1"/>
</dbReference>
<geneLocation type="mitochondrion" evidence="8"/>
<keyword evidence="3" id="KW-0539">Nucleus</keyword>
<dbReference type="FunFam" id="3.90.940.20:FF:000001">
    <property type="entry name" value="DNA-directed RNA polymerases I, II, and III subunit RPABC1"/>
    <property type="match status" value="1"/>
</dbReference>
<dbReference type="NCBIfam" id="NF007129">
    <property type="entry name" value="PRK09570.1"/>
    <property type="match status" value="1"/>
</dbReference>
<sequence>MEGVSETVSRLWRVRRTVAQMLSDRNYLVGTDDTQMTLDQFKSRFSDTPERNKLTMLCQKRDDPTDQIFVFFADEAKVGVKTIRGYAETMEQEKIFRAIVIVEAGITPFAKQVLVNLAPRLRMEQFHESELLVNITQHVLVPKHILLMPEEKKTLLAKYKLKETQLPRIQTSDPIARYYGLVPGEVVKIIRPSETAGRYVTYRLVV</sequence>
<feature type="domain" description="RNA polymerase subunit H/Rpb5 C-terminal" evidence="5">
    <location>
        <begin position="133"/>
        <end position="205"/>
    </location>
</feature>
<evidence type="ECO:0000256" key="4">
    <source>
        <dbReference type="ARBA" id="ARBA00025765"/>
    </source>
</evidence>
<proteinExistence type="inferred from homology"/>
<dbReference type="STRING" id="37360.A0A0G4IPU5"/>
<evidence type="ECO:0000259" key="5">
    <source>
        <dbReference type="Pfam" id="PF01191"/>
    </source>
</evidence>
<evidence type="ECO:0000313" key="10">
    <source>
        <dbReference type="Proteomes" id="UP000290189"/>
    </source>
</evidence>
<dbReference type="EMBL" id="CDSF01000078">
    <property type="protein sequence ID" value="CEO97159.1"/>
    <property type="molecule type" value="Genomic_DNA"/>
</dbReference>
<comment type="subcellular location">
    <subcellularLocation>
        <location evidence="1">Nucleus</location>
    </subcellularLocation>
</comment>
<evidence type="ECO:0000259" key="6">
    <source>
        <dbReference type="Pfam" id="PF03871"/>
    </source>
</evidence>
<evidence type="ECO:0000256" key="2">
    <source>
        <dbReference type="ARBA" id="ARBA00023163"/>
    </source>
</evidence>
<dbReference type="HAMAP" id="MF_00025">
    <property type="entry name" value="RNApol_Rpo5_RPB5"/>
    <property type="match status" value="1"/>
</dbReference>